<evidence type="ECO:0000256" key="6">
    <source>
        <dbReference type="ARBA" id="ARBA00023136"/>
    </source>
</evidence>
<keyword evidence="4 8" id="KW-0812">Transmembrane</keyword>
<dbReference type="GO" id="GO:0016758">
    <property type="term" value="F:hexosyltransferase activity"/>
    <property type="evidence" value="ECO:0007669"/>
    <property type="project" value="InterPro"/>
</dbReference>
<dbReference type="AlphaFoldDB" id="A0AAV2WLJ0"/>
<feature type="transmembrane region" description="Helical" evidence="8">
    <location>
        <begin position="335"/>
        <end position="351"/>
    </location>
</feature>
<keyword evidence="6 8" id="KW-0472">Membrane</keyword>
<feature type="transmembrane region" description="Helical" evidence="8">
    <location>
        <begin position="192"/>
        <end position="213"/>
    </location>
</feature>
<protein>
    <submittedName>
        <fullName evidence="9">Integral membrane protein</fullName>
    </submittedName>
</protein>
<keyword evidence="2" id="KW-1003">Cell membrane</keyword>
<evidence type="ECO:0000313" key="10">
    <source>
        <dbReference type="Proteomes" id="UP000028864"/>
    </source>
</evidence>
<dbReference type="Proteomes" id="UP000028864">
    <property type="component" value="Unassembled WGS sequence"/>
</dbReference>
<dbReference type="Pfam" id="PF09594">
    <property type="entry name" value="GT87"/>
    <property type="match status" value="1"/>
</dbReference>
<feature type="transmembrane region" description="Helical" evidence="8">
    <location>
        <begin position="312"/>
        <end position="329"/>
    </location>
</feature>
<sequence>MRIQRSPDGGSVLGRTGVGRALGSVWAWRLFQLVTLAALGWVGWRLLGESSYRIDIDVYRLGGRAWLDGVPLYADSTEFQTQAGIDLPFTYPPLSAVAFAPFAWLSLPAASAAITVTTMVLLVVSTTIVLTRLRVGDSWHRRAWLAGALVAPAVVFAEPLRANLEFGQINVVLMTLVIADCVPRRTPWPRGLLLGLAIAVKLTPAVFLLYFLLRRDTRAVLVTTASAVGATLLGFALAWRDSWVYWFETLRDTDRIGSATLNTNQNISGMLARFGVGEDTRFLLWVGLCFVVLGLTVWATHRAVRADPHGDSAVLGLLCVAMFGLAVSPVSWSHHWVWVLPTVLVTAVVGYRTRTVALLVISAIGVALTVWTPITLMPAHNETSVSPWLRVVGGSYLWWALAVIVVIGAVTPRLARRSDSAAAPADAEIAAAT</sequence>
<feature type="transmembrane region" description="Helical" evidence="8">
    <location>
        <begin position="102"/>
        <end position="131"/>
    </location>
</feature>
<feature type="transmembrane region" description="Helical" evidence="8">
    <location>
        <begin position="143"/>
        <end position="160"/>
    </location>
</feature>
<organism evidence="9 10">
    <name type="scientific">Mycolicibacterium neoaurum</name>
    <name type="common">Mycobacterium neoaurum</name>
    <dbReference type="NCBI Taxonomy" id="1795"/>
    <lineage>
        <taxon>Bacteria</taxon>
        <taxon>Bacillati</taxon>
        <taxon>Actinomycetota</taxon>
        <taxon>Actinomycetes</taxon>
        <taxon>Mycobacteriales</taxon>
        <taxon>Mycobacteriaceae</taxon>
        <taxon>Mycolicibacterium</taxon>
    </lineage>
</organism>
<keyword evidence="3" id="KW-0808">Transferase</keyword>
<dbReference type="RefSeq" id="WP_030136416.1">
    <property type="nucleotide sequence ID" value="NZ_FMZG01000003.1"/>
</dbReference>
<keyword evidence="5 8" id="KW-1133">Transmembrane helix</keyword>
<accession>A0AAV2WLJ0</accession>
<proteinExistence type="inferred from homology"/>
<evidence type="ECO:0000256" key="5">
    <source>
        <dbReference type="ARBA" id="ARBA00022989"/>
    </source>
</evidence>
<feature type="transmembrane region" description="Helical" evidence="8">
    <location>
        <begin position="21"/>
        <end position="44"/>
    </location>
</feature>
<comment type="similarity">
    <text evidence="7">Belongs to the glycosyltransferase 87 family.</text>
</comment>
<evidence type="ECO:0000256" key="1">
    <source>
        <dbReference type="ARBA" id="ARBA00004651"/>
    </source>
</evidence>
<dbReference type="EMBL" id="LK021338">
    <property type="protein sequence ID" value="CDQ45075.1"/>
    <property type="molecule type" value="Genomic_DNA"/>
</dbReference>
<evidence type="ECO:0000256" key="2">
    <source>
        <dbReference type="ARBA" id="ARBA00022475"/>
    </source>
</evidence>
<feature type="transmembrane region" description="Helical" evidence="8">
    <location>
        <begin position="356"/>
        <end position="376"/>
    </location>
</feature>
<evidence type="ECO:0000256" key="7">
    <source>
        <dbReference type="ARBA" id="ARBA00024033"/>
    </source>
</evidence>
<reference evidence="9" key="2">
    <citation type="submission" date="2015-09" db="EMBL/GenBank/DDBJ databases">
        <title>Draft genome sequence of Mycobacterium neoaurum DSM 44074.</title>
        <authorList>
            <person name="Croce O."/>
            <person name="Robert C."/>
            <person name="Raoult D."/>
            <person name="Drancourt M."/>
        </authorList>
    </citation>
    <scope>NUCLEOTIDE SEQUENCE</scope>
    <source>
        <strain evidence="9">DSM 44074</strain>
    </source>
</reference>
<evidence type="ECO:0000313" key="9">
    <source>
        <dbReference type="EMBL" id="CDQ45075.1"/>
    </source>
</evidence>
<comment type="subcellular location">
    <subcellularLocation>
        <location evidence="1">Cell membrane</location>
        <topology evidence="1">Multi-pass membrane protein</topology>
    </subcellularLocation>
</comment>
<evidence type="ECO:0000256" key="8">
    <source>
        <dbReference type="SAM" id="Phobius"/>
    </source>
</evidence>
<evidence type="ECO:0000256" key="4">
    <source>
        <dbReference type="ARBA" id="ARBA00022692"/>
    </source>
</evidence>
<evidence type="ECO:0000256" key="3">
    <source>
        <dbReference type="ARBA" id="ARBA00022679"/>
    </source>
</evidence>
<dbReference type="GO" id="GO:0005886">
    <property type="term" value="C:plasma membrane"/>
    <property type="evidence" value="ECO:0007669"/>
    <property type="project" value="UniProtKB-SubCell"/>
</dbReference>
<name>A0AAV2WLJ0_MYCNE</name>
<feature type="transmembrane region" description="Helical" evidence="8">
    <location>
        <begin position="282"/>
        <end position="300"/>
    </location>
</feature>
<feature type="transmembrane region" description="Helical" evidence="8">
    <location>
        <begin position="396"/>
        <end position="415"/>
    </location>
</feature>
<dbReference type="InterPro" id="IPR018584">
    <property type="entry name" value="GT87"/>
</dbReference>
<feature type="transmembrane region" description="Helical" evidence="8">
    <location>
        <begin position="220"/>
        <end position="239"/>
    </location>
</feature>
<gene>
    <name evidence="9" type="ORF">BN1047_02963</name>
</gene>
<reference evidence="9" key="1">
    <citation type="submission" date="2014-05" db="EMBL/GenBank/DDBJ databases">
        <authorList>
            <person name="Urmite Genomes"/>
        </authorList>
    </citation>
    <scope>NUCLEOTIDE SEQUENCE</scope>
    <source>
        <strain evidence="9">DSM 44074</strain>
    </source>
</reference>